<dbReference type="PANTHER" id="PTHR10133">
    <property type="entry name" value="DNA POLYMERASE I"/>
    <property type="match status" value="1"/>
</dbReference>
<evidence type="ECO:0000256" key="11">
    <source>
        <dbReference type="ARBA" id="ARBA00022839"/>
    </source>
</evidence>
<dbReference type="InterPro" id="IPR020045">
    <property type="entry name" value="DNA_polI_H3TH"/>
</dbReference>
<dbReference type="PRINTS" id="PR00868">
    <property type="entry name" value="DNAPOLI"/>
</dbReference>
<dbReference type="GO" id="GO:0003887">
    <property type="term" value="F:DNA-directed DNA polymerase activity"/>
    <property type="evidence" value="ECO:0007669"/>
    <property type="project" value="UniProtKB-UniRule"/>
</dbReference>
<evidence type="ECO:0000256" key="2">
    <source>
        <dbReference type="ARBA" id="ARBA00011541"/>
    </source>
</evidence>
<evidence type="ECO:0000256" key="9">
    <source>
        <dbReference type="ARBA" id="ARBA00022763"/>
    </source>
</evidence>
<keyword evidence="6 17" id="KW-0548">Nucleotidyltransferase</keyword>
<dbReference type="SUPFAM" id="SSF56672">
    <property type="entry name" value="DNA/RNA polymerases"/>
    <property type="match status" value="1"/>
</dbReference>
<dbReference type="FunFam" id="3.30.420.10:FF:000026">
    <property type="entry name" value="DNA polymerase I"/>
    <property type="match status" value="1"/>
</dbReference>
<dbReference type="STRING" id="489703.SAMN04488038_10572"/>
<dbReference type="Gene3D" id="1.10.150.20">
    <property type="entry name" value="5' to 3' exonuclease, C-terminal subdomain"/>
    <property type="match status" value="2"/>
</dbReference>
<dbReference type="RefSeq" id="WP_093284027.1">
    <property type="nucleotide sequence ID" value="NZ_FOFS01000005.1"/>
</dbReference>
<feature type="region of interest" description="Disordered" evidence="18">
    <location>
        <begin position="291"/>
        <end position="319"/>
    </location>
</feature>
<keyword evidence="8" id="KW-0540">Nuclease</keyword>
<reference evidence="22 23" key="1">
    <citation type="submission" date="2016-10" db="EMBL/GenBank/DDBJ databases">
        <authorList>
            <person name="de Groot N.N."/>
        </authorList>
    </citation>
    <scope>NUCLEOTIDE SEQUENCE [LARGE SCALE GENOMIC DNA]</scope>
    <source>
        <strain evidence="22 23">DSM 25927</strain>
    </source>
</reference>
<dbReference type="Pfam" id="PF01612">
    <property type="entry name" value="DNA_pol_A_exo1"/>
    <property type="match status" value="1"/>
</dbReference>
<dbReference type="Gene3D" id="3.30.70.370">
    <property type="match status" value="1"/>
</dbReference>
<dbReference type="CDD" id="cd09859">
    <property type="entry name" value="PIN_53EXO"/>
    <property type="match status" value="1"/>
</dbReference>
<comment type="function">
    <text evidence="17">In addition to polymerase activity, this DNA polymerase exhibits 3'-5' and 5'-3' exonuclease activity.</text>
</comment>
<protein>
    <recommendedName>
        <fullName evidence="4 16">DNA polymerase I</fullName>
        <ecNumber evidence="3 16">2.7.7.7</ecNumber>
    </recommendedName>
</protein>
<comment type="similarity">
    <text evidence="1 17">Belongs to the DNA polymerase type-A family.</text>
</comment>
<feature type="domain" description="5'-3' exonuclease" evidence="20">
    <location>
        <begin position="9"/>
        <end position="265"/>
    </location>
</feature>
<dbReference type="InterPro" id="IPR020046">
    <property type="entry name" value="5-3_exonucl_a-hlix_arch_N"/>
</dbReference>
<dbReference type="PROSITE" id="PS00447">
    <property type="entry name" value="DNA_POLYMERASE_A"/>
    <property type="match status" value="1"/>
</dbReference>
<feature type="compositionally biased region" description="Low complexity" evidence="18">
    <location>
        <begin position="293"/>
        <end position="315"/>
    </location>
</feature>
<dbReference type="Gene3D" id="3.30.420.10">
    <property type="entry name" value="Ribonuclease H-like superfamily/Ribonuclease H"/>
    <property type="match status" value="1"/>
</dbReference>
<dbReference type="GO" id="GO:0008409">
    <property type="term" value="F:5'-3' exonuclease activity"/>
    <property type="evidence" value="ECO:0007669"/>
    <property type="project" value="UniProtKB-UniRule"/>
</dbReference>
<proteinExistence type="inferred from homology"/>
<evidence type="ECO:0000256" key="18">
    <source>
        <dbReference type="SAM" id="MobiDB-lite"/>
    </source>
</evidence>
<accession>A0A1H9EMI3</accession>
<dbReference type="CDD" id="cd09898">
    <property type="entry name" value="H3TH_53EXO"/>
    <property type="match status" value="1"/>
</dbReference>
<dbReference type="InterPro" id="IPR036279">
    <property type="entry name" value="5-3_exonuclease_C_sf"/>
</dbReference>
<evidence type="ECO:0000256" key="8">
    <source>
        <dbReference type="ARBA" id="ARBA00022722"/>
    </source>
</evidence>
<keyword evidence="11 17" id="KW-0269">Exonuclease</keyword>
<evidence type="ECO:0000313" key="23">
    <source>
        <dbReference type="Proteomes" id="UP000199233"/>
    </source>
</evidence>
<dbReference type="NCBIfam" id="NF004397">
    <property type="entry name" value="PRK05755.1"/>
    <property type="match status" value="1"/>
</dbReference>
<dbReference type="InterPro" id="IPR002298">
    <property type="entry name" value="DNA_polymerase_A"/>
</dbReference>
<dbReference type="CDD" id="cd08637">
    <property type="entry name" value="DNA_pol_A_pol_I_C"/>
    <property type="match status" value="1"/>
</dbReference>
<dbReference type="FunFam" id="3.40.50.1010:FF:000001">
    <property type="entry name" value="DNA polymerase I"/>
    <property type="match status" value="1"/>
</dbReference>
<dbReference type="OrthoDB" id="9806424at2"/>
<evidence type="ECO:0000256" key="1">
    <source>
        <dbReference type="ARBA" id="ARBA00007705"/>
    </source>
</evidence>
<organism evidence="22 23">
    <name type="scientific">Solimonas aquatica</name>
    <dbReference type="NCBI Taxonomy" id="489703"/>
    <lineage>
        <taxon>Bacteria</taxon>
        <taxon>Pseudomonadati</taxon>
        <taxon>Pseudomonadota</taxon>
        <taxon>Gammaproteobacteria</taxon>
        <taxon>Nevskiales</taxon>
        <taxon>Nevskiaceae</taxon>
        <taxon>Solimonas</taxon>
    </lineage>
</organism>
<keyword evidence="12 17" id="KW-0239">DNA-directed DNA polymerase</keyword>
<dbReference type="Pfam" id="PF02739">
    <property type="entry name" value="5_3_exonuc_N"/>
    <property type="match status" value="1"/>
</dbReference>
<dbReference type="SMART" id="SM00475">
    <property type="entry name" value="53EXOc"/>
    <property type="match status" value="1"/>
</dbReference>
<dbReference type="FunFam" id="1.10.150.20:FF:000003">
    <property type="entry name" value="DNA polymerase I"/>
    <property type="match status" value="1"/>
</dbReference>
<evidence type="ECO:0000256" key="5">
    <source>
        <dbReference type="ARBA" id="ARBA00022679"/>
    </source>
</evidence>
<name>A0A1H9EMI3_9GAMM</name>
<dbReference type="NCBIfam" id="TIGR00593">
    <property type="entry name" value="pola"/>
    <property type="match status" value="1"/>
</dbReference>
<dbReference type="InterPro" id="IPR002421">
    <property type="entry name" value="5-3_exonuclease"/>
</dbReference>
<dbReference type="InterPro" id="IPR008918">
    <property type="entry name" value="HhH2"/>
</dbReference>
<dbReference type="EC" id="2.7.7.7" evidence="3 16"/>
<dbReference type="SUPFAM" id="SSF47807">
    <property type="entry name" value="5' to 3' exonuclease, C-terminal subdomain"/>
    <property type="match status" value="1"/>
</dbReference>
<dbReference type="InterPro" id="IPR001098">
    <property type="entry name" value="DNA-dir_DNA_pol_A_palm_dom"/>
</dbReference>
<evidence type="ECO:0000256" key="4">
    <source>
        <dbReference type="ARBA" id="ARBA00020311"/>
    </source>
</evidence>
<evidence type="ECO:0000256" key="15">
    <source>
        <dbReference type="ARBA" id="ARBA00049244"/>
    </source>
</evidence>
<dbReference type="FunFam" id="1.20.1060.10:FF:000001">
    <property type="entry name" value="DNA polymerase I"/>
    <property type="match status" value="1"/>
</dbReference>
<sequence length="933" mass="102372">MNDDSPASQRHPLILIDGSSWLFRAYHALPPLSNSKGQPTGAIYGMGNMLRRLLKDYAPEEIAVIFDAPGDNFRHQLYAEYKANRDETPEDLKAQYEPIREMIQAMGLPLLAVPEVEADDVIGTLAKQADARGQSVLIVTGDKDMAQLVNERVHLLDTMKNVRMDRAGVIEKFGVPPERIVDYLALMGDSVDNIPGIDGVGPKTAAKWLQQYGSLDEVVAHAEEVKGKIGEKLRAGLHILPLSRQLATIHCEVELPVALDSLRPAPQDKPRLLTLFRHLELQRWTQELEGQLPPAEDSPAPAANSSAPAETAAAPAEPPPRLETQALAVLDWAGFDAMLAQLQAAELVCVDTETDSLDSNQANLVGIAFAIEAGKGWYIPVAHDYLGAPAQLPRAEVLARLKPLLQDPNKPKLGQHIKYDLNVFARHGVQVAGIAHDTMLQSYVLDAAGNRHDMDTLALKYLNHTTIPFEAVAGKGKNQLSFNQVAIDKATEYSAEDADITLRLHQTLYPRLREIEALQRVYETIEMPLVPVLAKIEQTGVKIDVPLLGRISLELAERMQALQQEAFTQAGTEFNLGSPKQLGAILYEQLKLPVLGKTPKGEPSTAEDVLEELAAQHPLPRLILDWRAMQKLRSTYTEQLPAAVNPHTGRIHTSYHQAVAATGRLSSSDPNLQNIPVRNAEGRRIRQAFVAEPGNQLLAIDYSQIELRLMAHFSGDARLQTAFHEGRDIHQATAAEVFGLPLEAVGGEQRRAAKAINFGLIYGMSAFGLARQLGIARGEAQDYIERFFGRYPGVKQFMDGTRAQAREAGYVETLFGRRLYLPNIRSKNQALRQYAERTAINAPLQGTAADLIKLSMIDLHGFLQARAPKLRMIMQVHDELVFEGPAEHLAAMAAELAGRMVRIAKLSVPLVADFGLGSQWDAAHSGSGHASSG</sequence>
<dbReference type="AlphaFoldDB" id="A0A1H9EMI3"/>
<evidence type="ECO:0000256" key="16">
    <source>
        <dbReference type="NCBIfam" id="TIGR00593"/>
    </source>
</evidence>
<dbReference type="InterPro" id="IPR018320">
    <property type="entry name" value="DNA_polymerase_1"/>
</dbReference>
<comment type="catalytic activity">
    <reaction evidence="15 17">
        <text>DNA(n) + a 2'-deoxyribonucleoside 5'-triphosphate = DNA(n+1) + diphosphate</text>
        <dbReference type="Rhea" id="RHEA:22508"/>
        <dbReference type="Rhea" id="RHEA-COMP:17339"/>
        <dbReference type="Rhea" id="RHEA-COMP:17340"/>
        <dbReference type="ChEBI" id="CHEBI:33019"/>
        <dbReference type="ChEBI" id="CHEBI:61560"/>
        <dbReference type="ChEBI" id="CHEBI:173112"/>
        <dbReference type="EC" id="2.7.7.7"/>
    </reaction>
</comment>
<dbReference type="Pfam" id="PF01367">
    <property type="entry name" value="5_3_exonuc"/>
    <property type="match status" value="1"/>
</dbReference>
<keyword evidence="14 17" id="KW-0234">DNA repair</keyword>
<evidence type="ECO:0000256" key="3">
    <source>
        <dbReference type="ARBA" id="ARBA00012417"/>
    </source>
</evidence>
<evidence type="ECO:0000259" key="21">
    <source>
        <dbReference type="SMART" id="SM00482"/>
    </source>
</evidence>
<evidence type="ECO:0000259" key="19">
    <source>
        <dbReference type="SMART" id="SM00474"/>
    </source>
</evidence>
<dbReference type="GO" id="GO:0006261">
    <property type="term" value="P:DNA-templated DNA replication"/>
    <property type="evidence" value="ECO:0007669"/>
    <property type="project" value="UniProtKB-UniRule"/>
</dbReference>
<feature type="domain" description="3'-5' exonuclease" evidence="19">
    <location>
        <begin position="326"/>
        <end position="513"/>
    </location>
</feature>
<dbReference type="GO" id="GO:0008408">
    <property type="term" value="F:3'-5' exonuclease activity"/>
    <property type="evidence" value="ECO:0007669"/>
    <property type="project" value="UniProtKB-UniRule"/>
</dbReference>
<dbReference type="SUPFAM" id="SSF88723">
    <property type="entry name" value="PIN domain-like"/>
    <property type="match status" value="1"/>
</dbReference>
<dbReference type="SUPFAM" id="SSF53098">
    <property type="entry name" value="Ribonuclease H-like"/>
    <property type="match status" value="1"/>
</dbReference>
<dbReference type="InterPro" id="IPR012337">
    <property type="entry name" value="RNaseH-like_sf"/>
</dbReference>
<dbReference type="InterPro" id="IPR019760">
    <property type="entry name" value="DNA-dir_DNA_pol_A_CS"/>
</dbReference>
<keyword evidence="10 17" id="KW-0378">Hydrolase</keyword>
<dbReference type="Gene3D" id="3.40.50.1010">
    <property type="entry name" value="5'-nuclease"/>
    <property type="match status" value="1"/>
</dbReference>
<dbReference type="Pfam" id="PF00476">
    <property type="entry name" value="DNA_pol_A"/>
    <property type="match status" value="1"/>
</dbReference>
<dbReference type="SMART" id="SM00474">
    <property type="entry name" value="35EXOc"/>
    <property type="match status" value="1"/>
</dbReference>
<feature type="domain" description="DNA-directed DNA polymerase family A palm" evidence="21">
    <location>
        <begin position="682"/>
        <end position="888"/>
    </location>
</feature>
<keyword evidence="23" id="KW-1185">Reference proteome</keyword>
<evidence type="ECO:0000256" key="6">
    <source>
        <dbReference type="ARBA" id="ARBA00022695"/>
    </source>
</evidence>
<dbReference type="GO" id="GO:0003677">
    <property type="term" value="F:DNA binding"/>
    <property type="evidence" value="ECO:0007669"/>
    <property type="project" value="UniProtKB-UniRule"/>
</dbReference>
<evidence type="ECO:0000256" key="13">
    <source>
        <dbReference type="ARBA" id="ARBA00023125"/>
    </source>
</evidence>
<dbReference type="CDD" id="cd06139">
    <property type="entry name" value="DNA_polA_I_Ecoli_like_exo"/>
    <property type="match status" value="1"/>
</dbReference>
<evidence type="ECO:0000256" key="10">
    <source>
        <dbReference type="ARBA" id="ARBA00022801"/>
    </source>
</evidence>
<evidence type="ECO:0000256" key="7">
    <source>
        <dbReference type="ARBA" id="ARBA00022705"/>
    </source>
</evidence>
<evidence type="ECO:0000256" key="12">
    <source>
        <dbReference type="ARBA" id="ARBA00022932"/>
    </source>
</evidence>
<keyword evidence="13 17" id="KW-0238">DNA-binding</keyword>
<keyword evidence="9 17" id="KW-0227">DNA damage</keyword>
<keyword evidence="7 17" id="KW-0235">DNA replication</keyword>
<comment type="subunit">
    <text evidence="2">Single-chain monomer with multiple functions.</text>
</comment>
<dbReference type="InterPro" id="IPR029060">
    <property type="entry name" value="PIN-like_dom_sf"/>
</dbReference>
<dbReference type="Proteomes" id="UP000199233">
    <property type="component" value="Unassembled WGS sequence"/>
</dbReference>
<evidence type="ECO:0000259" key="20">
    <source>
        <dbReference type="SMART" id="SM00475"/>
    </source>
</evidence>
<dbReference type="GO" id="GO:0006302">
    <property type="term" value="P:double-strand break repair"/>
    <property type="evidence" value="ECO:0007669"/>
    <property type="project" value="TreeGrafter"/>
</dbReference>
<dbReference type="SMART" id="SM00482">
    <property type="entry name" value="POLAc"/>
    <property type="match status" value="1"/>
</dbReference>
<evidence type="ECO:0000313" key="22">
    <source>
        <dbReference type="EMBL" id="SEQ26218.1"/>
    </source>
</evidence>
<dbReference type="PANTHER" id="PTHR10133:SF27">
    <property type="entry name" value="DNA POLYMERASE NU"/>
    <property type="match status" value="1"/>
</dbReference>
<dbReference type="InterPro" id="IPR036397">
    <property type="entry name" value="RNaseH_sf"/>
</dbReference>
<dbReference type="Gene3D" id="1.20.1060.10">
    <property type="entry name" value="Taq DNA Polymerase, Chain T, domain 4"/>
    <property type="match status" value="1"/>
</dbReference>
<keyword evidence="5 17" id="KW-0808">Transferase</keyword>
<dbReference type="InterPro" id="IPR002562">
    <property type="entry name" value="3'-5'_exonuclease_dom"/>
</dbReference>
<gene>
    <name evidence="17" type="primary">polA</name>
    <name evidence="22" type="ORF">SAMN04488038_10572</name>
</gene>
<evidence type="ECO:0000256" key="14">
    <source>
        <dbReference type="ARBA" id="ARBA00023204"/>
    </source>
</evidence>
<dbReference type="InterPro" id="IPR043502">
    <property type="entry name" value="DNA/RNA_pol_sf"/>
</dbReference>
<evidence type="ECO:0000256" key="17">
    <source>
        <dbReference type="RuleBase" id="RU004460"/>
    </source>
</evidence>
<dbReference type="EMBL" id="FOFS01000005">
    <property type="protein sequence ID" value="SEQ26218.1"/>
    <property type="molecule type" value="Genomic_DNA"/>
</dbReference>
<dbReference type="SMART" id="SM00279">
    <property type="entry name" value="HhH2"/>
    <property type="match status" value="1"/>
</dbReference>
<dbReference type="FunFam" id="1.10.150.20:FF:000002">
    <property type="entry name" value="DNA polymerase I"/>
    <property type="match status" value="1"/>
</dbReference>